<evidence type="ECO:0000313" key="5">
    <source>
        <dbReference type="Proteomes" id="UP001418222"/>
    </source>
</evidence>
<feature type="transmembrane region" description="Helical" evidence="3">
    <location>
        <begin position="156"/>
        <end position="177"/>
    </location>
</feature>
<dbReference type="EMBL" id="JBBWWQ010000014">
    <property type="protein sequence ID" value="KAK8930736.1"/>
    <property type="molecule type" value="Genomic_DNA"/>
</dbReference>
<keyword evidence="5" id="KW-1185">Reference proteome</keyword>
<accession>A0AAP0B6E5</accession>
<dbReference type="AlphaFoldDB" id="A0AAP0B6E5"/>
<keyword evidence="3" id="KW-1133">Transmembrane helix</keyword>
<keyword evidence="3" id="KW-0472">Membrane</keyword>
<comment type="similarity">
    <text evidence="1">Belongs to the ABC transporter superfamily. ABCG family. Eye pigment precursor importer (TC 3.A.1.204) subfamily.</text>
</comment>
<name>A0AAP0B6E5_9ASPA</name>
<evidence type="ECO:0000256" key="1">
    <source>
        <dbReference type="ARBA" id="ARBA00005814"/>
    </source>
</evidence>
<evidence type="ECO:0000256" key="2">
    <source>
        <dbReference type="ARBA" id="ARBA00022448"/>
    </source>
</evidence>
<gene>
    <name evidence="4" type="primary">ABCG11</name>
    <name evidence="4" type="ORF">KSP39_PZI016645</name>
</gene>
<organism evidence="4 5">
    <name type="scientific">Platanthera zijinensis</name>
    <dbReference type="NCBI Taxonomy" id="2320716"/>
    <lineage>
        <taxon>Eukaryota</taxon>
        <taxon>Viridiplantae</taxon>
        <taxon>Streptophyta</taxon>
        <taxon>Embryophyta</taxon>
        <taxon>Tracheophyta</taxon>
        <taxon>Spermatophyta</taxon>
        <taxon>Magnoliopsida</taxon>
        <taxon>Liliopsida</taxon>
        <taxon>Asparagales</taxon>
        <taxon>Orchidaceae</taxon>
        <taxon>Orchidoideae</taxon>
        <taxon>Orchideae</taxon>
        <taxon>Orchidinae</taxon>
        <taxon>Platanthera</taxon>
    </lineage>
</organism>
<protein>
    <submittedName>
        <fullName evidence="4">ABC transporter G family member 11</fullName>
    </submittedName>
</protein>
<dbReference type="Proteomes" id="UP001418222">
    <property type="component" value="Unassembled WGS sequence"/>
</dbReference>
<sequence>MLSYISRYLTFMTIGGIPTFVEDLKIFKRERLNWHYGTTAFAVSNSISSLPFLHLISVVFALFALIIYSSTIRVEGLTMIVTAIIPDFLMGIITGGWMILVSGFFQLPNDMPKPMWIYPSNYIAFEGLGYQGLYKNEFIGLTFPDSTVGTTGYSKWVDLLILFEMGILYRLLFWAVIRIREGLIAKKSMKQKHNSIMDISSLKTVEISA</sequence>
<feature type="transmembrane region" description="Helical" evidence="3">
    <location>
        <begin position="50"/>
        <end position="68"/>
    </location>
</feature>
<feature type="transmembrane region" description="Helical" evidence="3">
    <location>
        <begin position="80"/>
        <end position="105"/>
    </location>
</feature>
<proteinExistence type="inferred from homology"/>
<reference evidence="4 5" key="1">
    <citation type="journal article" date="2022" name="Nat. Plants">
        <title>Genomes of leafy and leafless Platanthera orchids illuminate the evolution of mycoheterotrophy.</title>
        <authorList>
            <person name="Li M.H."/>
            <person name="Liu K.W."/>
            <person name="Li Z."/>
            <person name="Lu H.C."/>
            <person name="Ye Q.L."/>
            <person name="Zhang D."/>
            <person name="Wang J.Y."/>
            <person name="Li Y.F."/>
            <person name="Zhong Z.M."/>
            <person name="Liu X."/>
            <person name="Yu X."/>
            <person name="Liu D.K."/>
            <person name="Tu X.D."/>
            <person name="Liu B."/>
            <person name="Hao Y."/>
            <person name="Liao X.Y."/>
            <person name="Jiang Y.T."/>
            <person name="Sun W.H."/>
            <person name="Chen J."/>
            <person name="Chen Y.Q."/>
            <person name="Ai Y."/>
            <person name="Zhai J.W."/>
            <person name="Wu S.S."/>
            <person name="Zhou Z."/>
            <person name="Hsiao Y.Y."/>
            <person name="Wu W.L."/>
            <person name="Chen Y.Y."/>
            <person name="Lin Y.F."/>
            <person name="Hsu J.L."/>
            <person name="Li C.Y."/>
            <person name="Wang Z.W."/>
            <person name="Zhao X."/>
            <person name="Zhong W.Y."/>
            <person name="Ma X.K."/>
            <person name="Ma L."/>
            <person name="Huang J."/>
            <person name="Chen G.Z."/>
            <person name="Huang M.Z."/>
            <person name="Huang L."/>
            <person name="Peng D.H."/>
            <person name="Luo Y.B."/>
            <person name="Zou S.Q."/>
            <person name="Chen S.P."/>
            <person name="Lan S."/>
            <person name="Tsai W.C."/>
            <person name="Van de Peer Y."/>
            <person name="Liu Z.J."/>
        </authorList>
    </citation>
    <scope>NUCLEOTIDE SEQUENCE [LARGE SCALE GENOMIC DNA]</scope>
    <source>
        <strain evidence="4">Lor287</strain>
    </source>
</reference>
<evidence type="ECO:0000313" key="4">
    <source>
        <dbReference type="EMBL" id="KAK8930736.1"/>
    </source>
</evidence>
<dbReference type="PANTHER" id="PTHR48042:SF19">
    <property type="entry name" value="OS09G0472100 PROTEIN"/>
    <property type="match status" value="1"/>
</dbReference>
<evidence type="ECO:0000256" key="3">
    <source>
        <dbReference type="SAM" id="Phobius"/>
    </source>
</evidence>
<comment type="caution">
    <text evidence="4">The sequence shown here is derived from an EMBL/GenBank/DDBJ whole genome shotgun (WGS) entry which is preliminary data.</text>
</comment>
<keyword evidence="2" id="KW-0813">Transport</keyword>
<keyword evidence="3" id="KW-0812">Transmembrane</keyword>
<dbReference type="InterPro" id="IPR052215">
    <property type="entry name" value="Plant_ABCG"/>
</dbReference>
<dbReference type="PANTHER" id="PTHR48042">
    <property type="entry name" value="ABC TRANSPORTER G FAMILY MEMBER 11"/>
    <property type="match status" value="1"/>
</dbReference>